<dbReference type="PROSITE" id="PS50949">
    <property type="entry name" value="HTH_GNTR"/>
    <property type="match status" value="1"/>
</dbReference>
<dbReference type="InterPro" id="IPR036388">
    <property type="entry name" value="WH-like_DNA-bd_sf"/>
</dbReference>
<dbReference type="PRINTS" id="PR00035">
    <property type="entry name" value="HTHGNTR"/>
</dbReference>
<keyword evidence="3" id="KW-0804">Transcription</keyword>
<reference evidence="5 6" key="1">
    <citation type="submission" date="2018-06" db="EMBL/GenBank/DDBJ databases">
        <title>Genomic Encyclopedia of Type Strains, Phase I: the one thousand microbial genomes (KMG-I) project.</title>
        <authorList>
            <person name="Kyrpides N."/>
        </authorList>
    </citation>
    <scope>NUCLEOTIDE SEQUENCE [LARGE SCALE GENOMIC DNA]</scope>
    <source>
        <strain evidence="5 6">DSM 19573</strain>
    </source>
</reference>
<evidence type="ECO:0000256" key="1">
    <source>
        <dbReference type="ARBA" id="ARBA00023015"/>
    </source>
</evidence>
<dbReference type="AlphaFoldDB" id="A0A318XS14"/>
<dbReference type="InterPro" id="IPR050679">
    <property type="entry name" value="Bact_HTH_transcr_reg"/>
</dbReference>
<dbReference type="SUPFAM" id="SSF64288">
    <property type="entry name" value="Chorismate lyase-like"/>
    <property type="match status" value="1"/>
</dbReference>
<organism evidence="5 6">
    <name type="scientific">Ruminiclostridium sufflavum DSM 19573</name>
    <dbReference type="NCBI Taxonomy" id="1121337"/>
    <lineage>
        <taxon>Bacteria</taxon>
        <taxon>Bacillati</taxon>
        <taxon>Bacillota</taxon>
        <taxon>Clostridia</taxon>
        <taxon>Eubacteriales</taxon>
        <taxon>Oscillospiraceae</taxon>
        <taxon>Ruminiclostridium</taxon>
    </lineage>
</organism>
<dbReference type="Gene3D" id="3.40.1410.10">
    <property type="entry name" value="Chorismate lyase-like"/>
    <property type="match status" value="1"/>
</dbReference>
<dbReference type="GO" id="GO:0045892">
    <property type="term" value="P:negative regulation of DNA-templated transcription"/>
    <property type="evidence" value="ECO:0007669"/>
    <property type="project" value="TreeGrafter"/>
</dbReference>
<dbReference type="InterPro" id="IPR036390">
    <property type="entry name" value="WH_DNA-bd_sf"/>
</dbReference>
<dbReference type="OrthoDB" id="457376at2"/>
<keyword evidence="6" id="KW-1185">Reference proteome</keyword>
<proteinExistence type="predicted"/>
<dbReference type="EMBL" id="QKMR01000001">
    <property type="protein sequence ID" value="PYG90397.1"/>
    <property type="molecule type" value="Genomic_DNA"/>
</dbReference>
<dbReference type="InterPro" id="IPR011663">
    <property type="entry name" value="UTRA"/>
</dbReference>
<evidence type="ECO:0000313" key="6">
    <source>
        <dbReference type="Proteomes" id="UP000248132"/>
    </source>
</evidence>
<evidence type="ECO:0000259" key="4">
    <source>
        <dbReference type="PROSITE" id="PS50949"/>
    </source>
</evidence>
<evidence type="ECO:0000256" key="2">
    <source>
        <dbReference type="ARBA" id="ARBA00023125"/>
    </source>
</evidence>
<name>A0A318XS14_9FIRM</name>
<gene>
    <name evidence="5" type="ORF">LY28_00280</name>
</gene>
<dbReference type="Proteomes" id="UP000248132">
    <property type="component" value="Unassembled WGS sequence"/>
</dbReference>
<dbReference type="SUPFAM" id="SSF46785">
    <property type="entry name" value="Winged helix' DNA-binding domain"/>
    <property type="match status" value="1"/>
</dbReference>
<dbReference type="SMART" id="SM00866">
    <property type="entry name" value="UTRA"/>
    <property type="match status" value="1"/>
</dbReference>
<dbReference type="Pfam" id="PF07702">
    <property type="entry name" value="UTRA"/>
    <property type="match status" value="1"/>
</dbReference>
<dbReference type="PANTHER" id="PTHR44846">
    <property type="entry name" value="MANNOSYL-D-GLYCERATE TRANSPORT/METABOLISM SYSTEM REPRESSOR MNGR-RELATED"/>
    <property type="match status" value="1"/>
</dbReference>
<dbReference type="SMART" id="SM00345">
    <property type="entry name" value="HTH_GNTR"/>
    <property type="match status" value="1"/>
</dbReference>
<feature type="domain" description="HTH gntR-type" evidence="4">
    <location>
        <begin position="8"/>
        <end position="76"/>
    </location>
</feature>
<dbReference type="FunFam" id="1.10.10.10:FF:000079">
    <property type="entry name" value="GntR family transcriptional regulator"/>
    <property type="match status" value="1"/>
</dbReference>
<keyword evidence="2" id="KW-0238">DNA-binding</keyword>
<protein>
    <submittedName>
        <fullName evidence="5">GntR family transcriptional regulator</fullName>
    </submittedName>
</protein>
<keyword evidence="1" id="KW-0805">Transcription regulation</keyword>
<accession>A0A318XS14</accession>
<dbReference type="RefSeq" id="WP_110460368.1">
    <property type="nucleotide sequence ID" value="NZ_QKMR01000001.1"/>
</dbReference>
<evidence type="ECO:0000313" key="5">
    <source>
        <dbReference type="EMBL" id="PYG90397.1"/>
    </source>
</evidence>
<dbReference type="InterPro" id="IPR028978">
    <property type="entry name" value="Chorismate_lyase_/UTRA_dom_sf"/>
</dbReference>
<dbReference type="InterPro" id="IPR000524">
    <property type="entry name" value="Tscrpt_reg_HTH_GntR"/>
</dbReference>
<dbReference type="Pfam" id="PF00392">
    <property type="entry name" value="GntR"/>
    <property type="match status" value="1"/>
</dbReference>
<dbReference type="Gene3D" id="1.10.10.10">
    <property type="entry name" value="Winged helix-like DNA-binding domain superfamily/Winged helix DNA-binding domain"/>
    <property type="match status" value="1"/>
</dbReference>
<dbReference type="PANTHER" id="PTHR44846:SF1">
    <property type="entry name" value="MANNOSYL-D-GLYCERATE TRANSPORT_METABOLISM SYSTEM REPRESSOR MNGR-RELATED"/>
    <property type="match status" value="1"/>
</dbReference>
<comment type="caution">
    <text evidence="5">The sequence shown here is derived from an EMBL/GenBank/DDBJ whole genome shotgun (WGS) entry which is preliminary data.</text>
</comment>
<dbReference type="GO" id="GO:0003700">
    <property type="term" value="F:DNA-binding transcription factor activity"/>
    <property type="evidence" value="ECO:0007669"/>
    <property type="project" value="InterPro"/>
</dbReference>
<sequence>MLDEKSPISLYYQLKDIIINKIKTDEWPVGMKIPTERELCEMFNISRMTVRQALKELENEGYVHRKQGKGTYVATLKYEQRLDGFYSFSEEIRKLGAIPSTNIIYFQILESNESISQILSIDQGSDVFSIKRLRLANKEPFAVETSYIPCDVAKQLTRDYVERYGLYNSFKDICGVVPDEADETFGAVLTDPEVSLYLKVKNHSAALMLERTTKSQGKVIEYCMSIIRGDMYKYKVALR</sequence>
<evidence type="ECO:0000256" key="3">
    <source>
        <dbReference type="ARBA" id="ARBA00023163"/>
    </source>
</evidence>
<dbReference type="GO" id="GO:0003677">
    <property type="term" value="F:DNA binding"/>
    <property type="evidence" value="ECO:0007669"/>
    <property type="project" value="UniProtKB-KW"/>
</dbReference>
<dbReference type="CDD" id="cd07377">
    <property type="entry name" value="WHTH_GntR"/>
    <property type="match status" value="1"/>
</dbReference>